<dbReference type="InterPro" id="IPR007343">
    <property type="entry name" value="Uncharacterised_pept_Zn_put"/>
</dbReference>
<evidence type="ECO:0000313" key="9">
    <source>
        <dbReference type="Proteomes" id="UP000032671"/>
    </source>
</evidence>
<dbReference type="GO" id="GO:0016020">
    <property type="term" value="C:membrane"/>
    <property type="evidence" value="ECO:0007669"/>
    <property type="project" value="UniProtKB-SubCell"/>
</dbReference>
<protein>
    <submittedName>
        <fullName evidence="8">Membrane protein</fullName>
    </submittedName>
    <submittedName>
        <fullName evidence="7">Neutral zinc metallopeptidase</fullName>
    </submittedName>
</protein>
<evidence type="ECO:0000256" key="3">
    <source>
        <dbReference type="ARBA" id="ARBA00022989"/>
    </source>
</evidence>
<evidence type="ECO:0000256" key="1">
    <source>
        <dbReference type="ARBA" id="ARBA00004167"/>
    </source>
</evidence>
<dbReference type="STRING" id="1231339.Abci_017_167"/>
<reference evidence="8 10" key="2">
    <citation type="submission" date="2019-07" db="EMBL/GenBank/DDBJ databases">
        <title>Whole genome shotgun sequence of Acetobacter cibinongensis NBRC 16605.</title>
        <authorList>
            <person name="Hosoyama A."/>
            <person name="Uohara A."/>
            <person name="Ohji S."/>
            <person name="Ichikawa N."/>
        </authorList>
    </citation>
    <scope>NUCLEOTIDE SEQUENCE [LARGE SCALE GENOMIC DNA]</scope>
    <source>
        <strain evidence="8 10">NBRC 16605</strain>
    </source>
</reference>
<evidence type="ECO:0000256" key="5">
    <source>
        <dbReference type="SAM" id="MobiDB-lite"/>
    </source>
</evidence>
<keyword evidence="2 6" id="KW-0812">Transmembrane</keyword>
<dbReference type="EMBL" id="BAMV01000017">
    <property type="protein sequence ID" value="GAN60983.1"/>
    <property type="molecule type" value="Genomic_DNA"/>
</dbReference>
<dbReference type="PANTHER" id="PTHR30168:SF0">
    <property type="entry name" value="INNER MEMBRANE PROTEIN"/>
    <property type="match status" value="1"/>
</dbReference>
<keyword evidence="3 6" id="KW-1133">Transmembrane helix</keyword>
<feature type="compositionally biased region" description="Basic and acidic residues" evidence="5">
    <location>
        <begin position="1"/>
        <end position="16"/>
    </location>
</feature>
<evidence type="ECO:0000313" key="7">
    <source>
        <dbReference type="EMBL" id="GAN60983.1"/>
    </source>
</evidence>
<accession>A0A0D6N5Y4</accession>
<evidence type="ECO:0000256" key="2">
    <source>
        <dbReference type="ARBA" id="ARBA00022692"/>
    </source>
</evidence>
<dbReference type="PANTHER" id="PTHR30168">
    <property type="entry name" value="PUTATIVE MEMBRANE PROTEIN YPFJ"/>
    <property type="match status" value="1"/>
</dbReference>
<accession>A0A6N3SMA3</accession>
<comment type="subcellular location">
    <subcellularLocation>
        <location evidence="1">Membrane</location>
        <topology evidence="1">Single-pass membrane protein</topology>
    </subcellularLocation>
</comment>
<gene>
    <name evidence="7" type="ORF">Abci_017_167</name>
    <name evidence="8" type="ORF">ACI01nite_11220</name>
</gene>
<organism evidence="7 9">
    <name type="scientific">Acetobacter cibinongensis</name>
    <dbReference type="NCBI Taxonomy" id="146475"/>
    <lineage>
        <taxon>Bacteria</taxon>
        <taxon>Pseudomonadati</taxon>
        <taxon>Pseudomonadota</taxon>
        <taxon>Alphaproteobacteria</taxon>
        <taxon>Acetobacterales</taxon>
        <taxon>Acetobacteraceae</taxon>
        <taxon>Acetobacter</taxon>
    </lineage>
</organism>
<dbReference type="Pfam" id="PF04228">
    <property type="entry name" value="Zn_peptidase"/>
    <property type="match status" value="1"/>
</dbReference>
<dbReference type="Proteomes" id="UP000032671">
    <property type="component" value="Unassembled WGS sequence"/>
</dbReference>
<sequence length="291" mass="31434">MRLDDERESTNIDDQRSSGGGGGRIPLRIGGIGSLVLVLGALYFGVDPRLVMSLLDGGSASAPSVSQSTSQDGLVARNDSQKRFISKVLASTEDTWGTYFQQMGRTYHDPRLVLFTGGVKSACGYAQTSVGPFYCPADHRVYLDLAFFRELEGRLGARGDFAKAYVVAHEIGHHVQNELGIMARYADMNAPMPEKGDNGKSVRLELQADCFAGIWAKRADDSKGILQSGDVEQGMNAAAAVGDDRLQKQAQGYVVPDSFTHGSSAQRVEWFRRGLASGDVKQCDTFSVPSL</sequence>
<feature type="region of interest" description="Disordered" evidence="5">
    <location>
        <begin position="1"/>
        <end position="23"/>
    </location>
</feature>
<feature type="transmembrane region" description="Helical" evidence="6">
    <location>
        <begin position="25"/>
        <end position="46"/>
    </location>
</feature>
<evidence type="ECO:0000313" key="8">
    <source>
        <dbReference type="EMBL" id="GEL58520.1"/>
    </source>
</evidence>
<dbReference type="EMBL" id="BJVU01000003">
    <property type="protein sequence ID" value="GEL58520.1"/>
    <property type="molecule type" value="Genomic_DNA"/>
</dbReference>
<comment type="caution">
    <text evidence="7">The sequence shown here is derived from an EMBL/GenBank/DDBJ whole genome shotgun (WGS) entry which is preliminary data.</text>
</comment>
<dbReference type="AlphaFoldDB" id="A0A0D6N5Y4"/>
<evidence type="ECO:0000313" key="10">
    <source>
        <dbReference type="Proteomes" id="UP000321891"/>
    </source>
</evidence>
<reference evidence="7 9" key="1">
    <citation type="submission" date="2012-11" db="EMBL/GenBank/DDBJ databases">
        <title>Whole genome sequence of Acetobacter cibinongensis 4H-1.</title>
        <authorList>
            <person name="Azuma Y."/>
            <person name="Higashiura N."/>
            <person name="Hirakawa H."/>
            <person name="Matsushita K."/>
        </authorList>
    </citation>
    <scope>NUCLEOTIDE SEQUENCE [LARGE SCALE GENOMIC DNA]</scope>
    <source>
        <strain evidence="7 9">4H-1</strain>
    </source>
</reference>
<dbReference type="RefSeq" id="WP_048839010.1">
    <property type="nucleotide sequence ID" value="NZ_BAMV01000017.1"/>
</dbReference>
<keyword evidence="4 6" id="KW-0472">Membrane</keyword>
<keyword evidence="10" id="KW-1185">Reference proteome</keyword>
<evidence type="ECO:0000256" key="4">
    <source>
        <dbReference type="ARBA" id="ARBA00023136"/>
    </source>
</evidence>
<name>A0A0D6N5Y4_9PROT</name>
<proteinExistence type="predicted"/>
<dbReference type="Proteomes" id="UP000321891">
    <property type="component" value="Unassembled WGS sequence"/>
</dbReference>
<evidence type="ECO:0000256" key="6">
    <source>
        <dbReference type="SAM" id="Phobius"/>
    </source>
</evidence>